<sequence>MLLLAGPLHPNRQAWQRPRNQRGIRRRIVGAVMAVTSGALDMD</sequence>
<accession>A0A1J5PRH4</accession>
<comment type="caution">
    <text evidence="1">The sequence shown here is derived from an EMBL/GenBank/DDBJ whole genome shotgun (WGS) entry which is preliminary data.</text>
</comment>
<reference evidence="1" key="1">
    <citation type="submission" date="2016-10" db="EMBL/GenBank/DDBJ databases">
        <title>Sequence of Gallionella enrichment culture.</title>
        <authorList>
            <person name="Poehlein A."/>
            <person name="Muehling M."/>
            <person name="Daniel R."/>
        </authorList>
    </citation>
    <scope>NUCLEOTIDE SEQUENCE</scope>
</reference>
<dbReference type="EMBL" id="MLJW01004326">
    <property type="protein sequence ID" value="OIQ70180.1"/>
    <property type="molecule type" value="Genomic_DNA"/>
</dbReference>
<proteinExistence type="predicted"/>
<organism evidence="1">
    <name type="scientific">mine drainage metagenome</name>
    <dbReference type="NCBI Taxonomy" id="410659"/>
    <lineage>
        <taxon>unclassified sequences</taxon>
        <taxon>metagenomes</taxon>
        <taxon>ecological metagenomes</taxon>
    </lineage>
</organism>
<name>A0A1J5PRH4_9ZZZZ</name>
<dbReference type="AlphaFoldDB" id="A0A1J5PRH4"/>
<protein>
    <submittedName>
        <fullName evidence="1">Uncharacterized protein</fullName>
    </submittedName>
</protein>
<gene>
    <name evidence="1" type="ORF">GALL_482100</name>
</gene>
<evidence type="ECO:0000313" key="1">
    <source>
        <dbReference type="EMBL" id="OIQ70180.1"/>
    </source>
</evidence>